<dbReference type="Proteomes" id="UP000250003">
    <property type="component" value="Chromosome"/>
</dbReference>
<protein>
    <submittedName>
        <fullName evidence="2">Uncharacterized protein</fullName>
    </submittedName>
</protein>
<evidence type="ECO:0000256" key="1">
    <source>
        <dbReference type="SAM" id="Coils"/>
    </source>
</evidence>
<feature type="coiled-coil region" evidence="1">
    <location>
        <begin position="9"/>
        <end position="44"/>
    </location>
</feature>
<evidence type="ECO:0000313" key="2">
    <source>
        <dbReference type="EMBL" id="AWY98552.1"/>
    </source>
</evidence>
<name>A0A2Z4UBZ5_9FIRM</name>
<reference evidence="3" key="1">
    <citation type="submission" date="2018-06" db="EMBL/GenBank/DDBJ databases">
        <title>Description of Blautia argi sp. nov., a new anaerobic isolated from dog feces.</title>
        <authorList>
            <person name="Chang Y.-H."/>
            <person name="Paek J."/>
            <person name="Shin Y."/>
        </authorList>
    </citation>
    <scope>NUCLEOTIDE SEQUENCE [LARGE SCALE GENOMIC DNA]</scope>
    <source>
        <strain evidence="3">KCTC 15426</strain>
    </source>
</reference>
<dbReference type="RefSeq" id="WP_111920039.1">
    <property type="nucleotide sequence ID" value="NZ_CAUWHR010000009.1"/>
</dbReference>
<dbReference type="KEGG" id="blau:DQQ01_10745"/>
<keyword evidence="3" id="KW-1185">Reference proteome</keyword>
<dbReference type="EMBL" id="CP030280">
    <property type="protein sequence ID" value="AWY98552.1"/>
    <property type="molecule type" value="Genomic_DNA"/>
</dbReference>
<evidence type="ECO:0000313" key="3">
    <source>
        <dbReference type="Proteomes" id="UP000250003"/>
    </source>
</evidence>
<accession>A0A2Z4UBZ5</accession>
<proteinExistence type="predicted"/>
<sequence>MYYYNNKQLVNKKLKKEKTAEEIADILEEDLESIQNLIHEIEEQEKPYDRFPFQKGAIKWILSSKKTRFII</sequence>
<gene>
    <name evidence="2" type="ORF">DQQ01_10745</name>
</gene>
<dbReference type="AlphaFoldDB" id="A0A2Z4UBZ5"/>
<keyword evidence="1" id="KW-0175">Coiled coil</keyword>
<organism evidence="2 3">
    <name type="scientific">Blautia argi</name>
    <dbReference type="NCBI Taxonomy" id="1912897"/>
    <lineage>
        <taxon>Bacteria</taxon>
        <taxon>Bacillati</taxon>
        <taxon>Bacillota</taxon>
        <taxon>Clostridia</taxon>
        <taxon>Lachnospirales</taxon>
        <taxon>Lachnospiraceae</taxon>
        <taxon>Blautia</taxon>
    </lineage>
</organism>